<feature type="region of interest" description="Disordered" evidence="4">
    <location>
        <begin position="786"/>
        <end position="807"/>
    </location>
</feature>
<feature type="compositionally biased region" description="Basic and acidic residues" evidence="4">
    <location>
        <begin position="442"/>
        <end position="452"/>
    </location>
</feature>
<feature type="compositionally biased region" description="Basic and acidic residues" evidence="4">
    <location>
        <begin position="1268"/>
        <end position="1286"/>
    </location>
</feature>
<dbReference type="PANTHER" id="PTHR17614:SF12">
    <property type="entry name" value="ZINC FINGER PROTEIN 804B"/>
    <property type="match status" value="1"/>
</dbReference>
<dbReference type="InterPro" id="IPR052445">
    <property type="entry name" value="ZnF-G_patch_domain"/>
</dbReference>
<evidence type="ECO:0000259" key="5">
    <source>
        <dbReference type="PROSITE" id="PS00028"/>
    </source>
</evidence>
<accession>A0A8S4BUU7</accession>
<feature type="region of interest" description="Disordered" evidence="4">
    <location>
        <begin position="1145"/>
        <end position="1228"/>
    </location>
</feature>
<feature type="region of interest" description="Disordered" evidence="4">
    <location>
        <begin position="1267"/>
        <end position="1327"/>
    </location>
</feature>
<dbReference type="InterPro" id="IPR013087">
    <property type="entry name" value="Znf_C2H2_type"/>
</dbReference>
<feature type="compositionally biased region" description="Basic and acidic residues" evidence="4">
    <location>
        <begin position="1196"/>
        <end position="1216"/>
    </location>
</feature>
<evidence type="ECO:0000256" key="2">
    <source>
        <dbReference type="ARBA" id="ARBA00022771"/>
    </source>
</evidence>
<feature type="compositionally biased region" description="Basic and acidic residues" evidence="4">
    <location>
        <begin position="497"/>
        <end position="513"/>
    </location>
</feature>
<dbReference type="GO" id="GO:0005634">
    <property type="term" value="C:nucleus"/>
    <property type="evidence" value="ECO:0007669"/>
    <property type="project" value="TreeGrafter"/>
</dbReference>
<dbReference type="InterPro" id="IPR036236">
    <property type="entry name" value="Znf_C2H2_sf"/>
</dbReference>
<dbReference type="PANTHER" id="PTHR17614">
    <property type="entry name" value="ZINC FINGER-CONTAINING"/>
    <property type="match status" value="1"/>
</dbReference>
<feature type="compositionally biased region" description="Basic residues" evidence="4">
    <location>
        <begin position="736"/>
        <end position="755"/>
    </location>
</feature>
<keyword evidence="7" id="KW-1185">Reference proteome</keyword>
<feature type="compositionally biased region" description="Polar residues" evidence="4">
    <location>
        <begin position="71"/>
        <end position="81"/>
    </location>
</feature>
<feature type="compositionally biased region" description="Polar residues" evidence="4">
    <location>
        <begin position="565"/>
        <end position="578"/>
    </location>
</feature>
<dbReference type="GO" id="GO:0008270">
    <property type="term" value="F:zinc ion binding"/>
    <property type="evidence" value="ECO:0007669"/>
    <property type="project" value="UniProtKB-KW"/>
</dbReference>
<protein>
    <submittedName>
        <fullName evidence="6">(Atlantic silverside) hypothetical protein</fullName>
    </submittedName>
</protein>
<evidence type="ECO:0000256" key="3">
    <source>
        <dbReference type="ARBA" id="ARBA00022833"/>
    </source>
</evidence>
<evidence type="ECO:0000256" key="1">
    <source>
        <dbReference type="ARBA" id="ARBA00022723"/>
    </source>
</evidence>
<feature type="domain" description="C2H2-type" evidence="5">
    <location>
        <begin position="179"/>
        <end position="201"/>
    </location>
</feature>
<evidence type="ECO:0000313" key="7">
    <source>
        <dbReference type="Proteomes" id="UP000677803"/>
    </source>
</evidence>
<feature type="compositionally biased region" description="Basic and acidic residues" evidence="4">
    <location>
        <begin position="406"/>
        <end position="426"/>
    </location>
</feature>
<feature type="region of interest" description="Disordered" evidence="4">
    <location>
        <begin position="1467"/>
        <end position="1489"/>
    </location>
</feature>
<keyword evidence="2" id="KW-0863">Zinc-finger</keyword>
<feature type="compositionally biased region" description="Low complexity" evidence="4">
    <location>
        <begin position="286"/>
        <end position="303"/>
    </location>
</feature>
<feature type="region of interest" description="Disordered" evidence="4">
    <location>
        <begin position="406"/>
        <end position="452"/>
    </location>
</feature>
<feature type="compositionally biased region" description="Polar residues" evidence="4">
    <location>
        <begin position="661"/>
        <end position="673"/>
    </location>
</feature>
<reference evidence="6" key="1">
    <citation type="submission" date="2021-05" db="EMBL/GenBank/DDBJ databases">
        <authorList>
            <person name="Tigano A."/>
        </authorList>
    </citation>
    <scope>NUCLEOTIDE SEQUENCE</scope>
</reference>
<dbReference type="EMBL" id="CAJRST010038888">
    <property type="protein sequence ID" value="CAG6015532.1"/>
    <property type="molecule type" value="Genomic_DNA"/>
</dbReference>
<feature type="region of interest" description="Disordered" evidence="4">
    <location>
        <begin position="1042"/>
        <end position="1082"/>
    </location>
</feature>
<name>A0A8S4BUU7_9TELE</name>
<feature type="region of interest" description="Disordered" evidence="4">
    <location>
        <begin position="497"/>
        <end position="516"/>
    </location>
</feature>
<feature type="compositionally biased region" description="Low complexity" evidence="4">
    <location>
        <begin position="1170"/>
        <end position="1181"/>
    </location>
</feature>
<dbReference type="Proteomes" id="UP000677803">
    <property type="component" value="Unassembled WGS sequence"/>
</dbReference>
<gene>
    <name evidence="6" type="ORF">MMEN_LOCUS19670</name>
</gene>
<feature type="compositionally biased region" description="Basic and acidic residues" evidence="4">
    <location>
        <begin position="1152"/>
        <end position="1162"/>
    </location>
</feature>
<dbReference type="OrthoDB" id="4822at2759"/>
<dbReference type="SUPFAM" id="SSF57667">
    <property type="entry name" value="beta-beta-alpha zinc fingers"/>
    <property type="match status" value="1"/>
</dbReference>
<comment type="caution">
    <text evidence="6">The sequence shown here is derived from an EMBL/GenBank/DDBJ whole genome shotgun (WGS) entry which is preliminary data.</text>
</comment>
<feature type="compositionally biased region" description="Basic and acidic residues" evidence="4">
    <location>
        <begin position="586"/>
        <end position="601"/>
    </location>
</feature>
<feature type="region of interest" description="Disordered" evidence="4">
    <location>
        <begin position="47"/>
        <end position="93"/>
    </location>
</feature>
<feature type="region of interest" description="Disordered" evidence="4">
    <location>
        <begin position="562"/>
        <end position="601"/>
    </location>
</feature>
<evidence type="ECO:0000313" key="6">
    <source>
        <dbReference type="EMBL" id="CAG6015532.1"/>
    </source>
</evidence>
<feature type="compositionally biased region" description="Low complexity" evidence="4">
    <location>
        <begin position="1467"/>
        <end position="1485"/>
    </location>
</feature>
<feature type="compositionally biased region" description="Basic and acidic residues" evidence="4">
    <location>
        <begin position="273"/>
        <end position="282"/>
    </location>
</feature>
<feature type="compositionally biased region" description="Low complexity" evidence="4">
    <location>
        <begin position="1050"/>
        <end position="1067"/>
    </location>
</feature>
<feature type="region of interest" description="Disordered" evidence="4">
    <location>
        <begin position="830"/>
        <end position="878"/>
    </location>
</feature>
<feature type="compositionally biased region" description="Basic and acidic residues" evidence="4">
    <location>
        <begin position="55"/>
        <end position="70"/>
    </location>
</feature>
<evidence type="ECO:0000256" key="4">
    <source>
        <dbReference type="SAM" id="MobiDB-lite"/>
    </source>
</evidence>
<sequence>MSHFTLAALELDNNYRTLRMDLPSLPPRSAQFPSQDRRSSIYLILADDSMPNADSSDRARDFQTGDRSETSSDCVPQQHRQTGPVCTKSRFMGPKPREPPGMACSACYYLVISSTHLSNGHFRRVKGVFRGPLRPTASSDSPLLPFITSSFPPTSTVHQECTERALGCSVEDLKSLFYCELCDKQYLRHQEFDNHINSYDHAHKQRLKELKHREFVRNVASKSWKDQRKQEKALRRLHQLAELQQETEQVPRRSCGLRRAITVSQQRDNNVYQREKSPEDKPVTLSRPQRTPMTQPRTTSQTSEDSCQPFARLPLATTLAESRLMTSTSDTDTPAILTQSYHSLCPQLPLPAKGRVGGRLGVSFCFSRRGPRLEPSASVFSDLEEEEREKREQMRERVKAIMEDIDREIGEADERKHSESGKEKPSSESVLVSDIQPVPGETTREEKQMGEADRLKEHFPISTAANINTSDDLLVPQSHTQVSIWGETQNMAHVDAKHKGRETETKQETDSDKQTSPFEYVQGKDVATRLRWPVSLLRFTKSQPSISYSCNPLCLNFPPPEICTGDQQETQQDQSSPFSGAPNPADPKDNTHSSFQKHDLGTHGLEKDENFKQHIGVGTNGHLLLKDTIISPSETEVERGRCTQSTENCERAGPYPFDPSQCDSSDTNSQNPLGSRLEGARRIRKRAIAALSCKLESVTQLGTEGVCISPSRCECGSATMCKCASAPQPYVGTPKASRKKRTSNTKKHKLKKTKRAEKEKASHKSRSAKCKVRSVVSTVFAGRESNREAGEGWRGRGRQRQMRVRRASKAGSRCLLGRCDAEPVSVCVRRRPRRSSGTEFKSQPGREQAEHSSIYSQLSRRAADRDTEGQGKPGGDAMAFPWRSHFSLRSFSPGCNSKLFWERGHHSNPRSFIDCCYPDNSCGSGPVKKRKLLHGDRTFIHSKRNFEVWEEDRRIMGGSRDRRLISDTGQWEWERGSYAGGREEHRPRTGWGLRNRETEWDHVVKCSPSPSGWDRRHRHLSTEDLDWDRCSVDRWTWGSSDSWEDRGAHRSISGSRTGSDSTDSPTSMWRCAGTRRSSSRHFSSPEWWTSRQTHSCRSIIGIQGSKCLSPRSCSPCSSISTSEFSCGWSRSSTCSEVSVNRLTVSSYGTSSRTDETPQETRKQNSPKSTSPVPCSASLSHSSPHRSSLKAPGLITDHFDRSPSQRKDTSSESEHGQEPSAPVTISSSGTVLPTLCQSQTLPQKPQRMLLFPLIGKLPAILRKARRKNGLLEKSQERQRKKEVKEGGEDPGASPVCQKCPPDIAESKLGRMPNLSPPQIRTDDKKTGAETVPPISFSAEEMDKYRVLQEQAREHMQKVLEKSQESADMNAQTSYTHDAQTERCMALEERYTIAPLHNPAQPQTQPMQAEMMHEQVHNTLHVSLPLSHGTPQESFTRPMALGVPNLTHLPPSPPISNLHHIILRQTALSMPPHSHSTSSSSLSSALHPHPPPCPPSLAHPLHLTPLSISSLFPSILFSHHPVPLFSQSPAFHTSPLTSLSPIALQPLNSQPFMDRSWTVRFQQKAI</sequence>
<keyword evidence="3" id="KW-0862">Zinc</keyword>
<dbReference type="PROSITE" id="PS00028">
    <property type="entry name" value="ZINC_FINGER_C2H2_1"/>
    <property type="match status" value="1"/>
</dbReference>
<feature type="region of interest" description="Disordered" evidence="4">
    <location>
        <begin position="266"/>
        <end position="306"/>
    </location>
</feature>
<feature type="compositionally biased region" description="Basic residues" evidence="4">
    <location>
        <begin position="795"/>
        <end position="807"/>
    </location>
</feature>
<keyword evidence="1" id="KW-0479">Metal-binding</keyword>
<feature type="region of interest" description="Disordered" evidence="4">
    <location>
        <begin position="730"/>
        <end position="768"/>
    </location>
</feature>
<organism evidence="6 7">
    <name type="scientific">Menidia menidia</name>
    <name type="common">Atlantic silverside</name>
    <dbReference type="NCBI Taxonomy" id="238744"/>
    <lineage>
        <taxon>Eukaryota</taxon>
        <taxon>Metazoa</taxon>
        <taxon>Chordata</taxon>
        <taxon>Craniata</taxon>
        <taxon>Vertebrata</taxon>
        <taxon>Euteleostomi</taxon>
        <taxon>Actinopterygii</taxon>
        <taxon>Neopterygii</taxon>
        <taxon>Teleostei</taxon>
        <taxon>Neoteleostei</taxon>
        <taxon>Acanthomorphata</taxon>
        <taxon>Ovalentaria</taxon>
        <taxon>Atherinomorphae</taxon>
        <taxon>Atheriniformes</taxon>
        <taxon>Atherinopsidae</taxon>
        <taxon>Menidiinae</taxon>
        <taxon>Menidia</taxon>
    </lineage>
</organism>
<feature type="region of interest" description="Disordered" evidence="4">
    <location>
        <begin position="635"/>
        <end position="677"/>
    </location>
</feature>
<proteinExistence type="predicted"/>